<feature type="compositionally biased region" description="Polar residues" evidence="3">
    <location>
        <begin position="637"/>
        <end position="648"/>
    </location>
</feature>
<dbReference type="RefSeq" id="XP_016257689.1">
    <property type="nucleotide sequence ID" value="XM_016412069.1"/>
</dbReference>
<dbReference type="Pfam" id="PF00106">
    <property type="entry name" value="adh_short"/>
    <property type="match status" value="1"/>
</dbReference>
<evidence type="ECO:0000256" key="2">
    <source>
        <dbReference type="ARBA" id="ARBA00023242"/>
    </source>
</evidence>
<dbReference type="HOGENOM" id="CLU_365240_0_0_1"/>
<dbReference type="GO" id="GO:0006351">
    <property type="term" value="P:DNA-templated transcription"/>
    <property type="evidence" value="ECO:0007669"/>
    <property type="project" value="InterPro"/>
</dbReference>
<dbReference type="GeneID" id="27362586"/>
<dbReference type="PROSITE" id="PS00061">
    <property type="entry name" value="ADH_SHORT"/>
    <property type="match status" value="1"/>
</dbReference>
<dbReference type="PRINTS" id="PR00081">
    <property type="entry name" value="GDHRDH"/>
</dbReference>
<dbReference type="GO" id="GO:0003677">
    <property type="term" value="F:DNA binding"/>
    <property type="evidence" value="ECO:0007669"/>
    <property type="project" value="InterPro"/>
</dbReference>
<dbReference type="InterPro" id="IPR002347">
    <property type="entry name" value="SDR_fam"/>
</dbReference>
<dbReference type="CDD" id="cd12148">
    <property type="entry name" value="fungal_TF_MHR"/>
    <property type="match status" value="1"/>
</dbReference>
<evidence type="ECO:0000256" key="1">
    <source>
        <dbReference type="ARBA" id="ARBA00022857"/>
    </source>
</evidence>
<dbReference type="Proteomes" id="UP000053342">
    <property type="component" value="Unassembled WGS sequence"/>
</dbReference>
<evidence type="ECO:0000259" key="4">
    <source>
        <dbReference type="SMART" id="SM00906"/>
    </source>
</evidence>
<dbReference type="VEuPathDB" id="FungiDB:PV06_10512"/>
<evidence type="ECO:0000256" key="3">
    <source>
        <dbReference type="SAM" id="MobiDB-lite"/>
    </source>
</evidence>
<sequence>MPHLDGKVLAVTGAASGIGRATAQILISAGASVSLGDVNTEGIRELKDSYPQEVQDRIITFEVDVSDRKSVSAFVAHTIRTFSHIDGLAHIAAIAGPSLSRKKIWEVENSEFQRIYRVNAEGTFNVLSEFLKPGIMAEGGSIVVIGSYSGLRGMINTATYGSSKAAVMHLAKVAAIEAAPRKIRVNVVAPEILALVRQPGEDDPTFNATRNISLLVLQAIIFGASAFVPLATLKPMGFSSREEARINLYRRAIALHDLELEADDVSVAQARLIFTHWVEIEDQRNPWYWMGSAVSKIQSMDLREILGDTTICRSRLGTLKRLWWSCVIRDTILALGGRFLPRFRPEECEICMLSFGDFPSTCQPSHITASSTTPYAIDKGTIRGRSVAISVEMAKMSLCLNRVLWVQSSVSSILRSPMLVKLGQDQRIYRKLMAAEIDACFRKVKAWFVGLHEDARWQADQPNQDQSHKGSNLGRVLLRMAYYTAINCLYRPQVLPSDSETAFAVHTEEREYSTYCRKLLWAAQGVARCSEDLVRNHLGEHLPSFSTSFVIPALVVLHARFRHSQNSSSQHKAMPGYASCMLLLRTLRARYTCAERANTYLDRLMPGHGENDESDQSPAQTLTETTTQPSSTGLTQASPQMPPRTSVNLDGRLEDNRQASSSGSDLIALQEHYGTNDTPSAASSDYEHLALLNQEFLSFAEHQRDAFTGTTPLDLSWIETDDFEDSLFDMSILPTLPPNDFDVEEENLVNTFGLNNNQEEVLTG</sequence>
<feature type="region of interest" description="Disordered" evidence="3">
    <location>
        <begin position="604"/>
        <end position="650"/>
    </location>
</feature>
<dbReference type="EMBL" id="KN847344">
    <property type="protein sequence ID" value="KIW37473.1"/>
    <property type="molecule type" value="Genomic_DNA"/>
</dbReference>
<dbReference type="PANTHER" id="PTHR47425">
    <property type="entry name" value="FARB-RELATED"/>
    <property type="match status" value="1"/>
</dbReference>
<dbReference type="SUPFAM" id="SSF51735">
    <property type="entry name" value="NAD(P)-binding Rossmann-fold domains"/>
    <property type="match status" value="1"/>
</dbReference>
<dbReference type="InterPro" id="IPR020904">
    <property type="entry name" value="Sc_DH/Rdtase_CS"/>
</dbReference>
<dbReference type="PANTHER" id="PTHR47425:SF2">
    <property type="entry name" value="FARB-RELATED"/>
    <property type="match status" value="1"/>
</dbReference>
<proteinExistence type="predicted"/>
<keyword evidence="6" id="KW-1185">Reference proteome</keyword>
<dbReference type="CDD" id="cd05233">
    <property type="entry name" value="SDR_c"/>
    <property type="match status" value="1"/>
</dbReference>
<dbReference type="AlphaFoldDB" id="A0A0D2D2E1"/>
<reference evidence="5 6" key="1">
    <citation type="submission" date="2015-01" db="EMBL/GenBank/DDBJ databases">
        <title>The Genome Sequence of Exophiala oligosperma CBS72588.</title>
        <authorList>
            <consortium name="The Broad Institute Genomics Platform"/>
            <person name="Cuomo C."/>
            <person name="de Hoog S."/>
            <person name="Gorbushina A."/>
            <person name="Stielow B."/>
            <person name="Teixiera M."/>
            <person name="Abouelleil A."/>
            <person name="Chapman S.B."/>
            <person name="Priest M."/>
            <person name="Young S.K."/>
            <person name="Wortman J."/>
            <person name="Nusbaum C."/>
            <person name="Birren B."/>
        </authorList>
    </citation>
    <scope>NUCLEOTIDE SEQUENCE [LARGE SCALE GENOMIC DNA]</scope>
    <source>
        <strain evidence="5 6">CBS 72588</strain>
    </source>
</reference>
<dbReference type="Pfam" id="PF04082">
    <property type="entry name" value="Fungal_trans"/>
    <property type="match status" value="1"/>
</dbReference>
<keyword evidence="1" id="KW-0521">NADP</keyword>
<dbReference type="InterPro" id="IPR007219">
    <property type="entry name" value="XnlR_reg_dom"/>
</dbReference>
<feature type="domain" description="Xylanolytic transcriptional activator regulatory" evidence="4">
    <location>
        <begin position="286"/>
        <end position="358"/>
    </location>
</feature>
<dbReference type="SMART" id="SM00906">
    <property type="entry name" value="Fungal_trans"/>
    <property type="match status" value="1"/>
</dbReference>
<evidence type="ECO:0000313" key="6">
    <source>
        <dbReference type="Proteomes" id="UP000053342"/>
    </source>
</evidence>
<organism evidence="5 6">
    <name type="scientific">Exophiala oligosperma</name>
    <dbReference type="NCBI Taxonomy" id="215243"/>
    <lineage>
        <taxon>Eukaryota</taxon>
        <taxon>Fungi</taxon>
        <taxon>Dikarya</taxon>
        <taxon>Ascomycota</taxon>
        <taxon>Pezizomycotina</taxon>
        <taxon>Eurotiomycetes</taxon>
        <taxon>Chaetothyriomycetidae</taxon>
        <taxon>Chaetothyriales</taxon>
        <taxon>Herpotrichiellaceae</taxon>
        <taxon>Exophiala</taxon>
    </lineage>
</organism>
<keyword evidence="2" id="KW-0539">Nucleus</keyword>
<protein>
    <recommendedName>
        <fullName evidence="4">Xylanolytic transcriptional activator regulatory domain-containing protein</fullName>
    </recommendedName>
</protein>
<gene>
    <name evidence="5" type="ORF">PV06_10512</name>
</gene>
<dbReference type="Gene3D" id="3.40.50.720">
    <property type="entry name" value="NAD(P)-binding Rossmann-like Domain"/>
    <property type="match status" value="1"/>
</dbReference>
<name>A0A0D2D2E1_9EURO</name>
<dbReference type="InterPro" id="IPR052761">
    <property type="entry name" value="Fungal_Detox/Toxin_TFs"/>
</dbReference>
<feature type="compositionally biased region" description="Low complexity" evidence="3">
    <location>
        <begin position="616"/>
        <end position="636"/>
    </location>
</feature>
<dbReference type="InterPro" id="IPR036291">
    <property type="entry name" value="NAD(P)-bd_dom_sf"/>
</dbReference>
<accession>A0A0D2D2E1</accession>
<dbReference type="OrthoDB" id="4540686at2759"/>
<dbReference type="GO" id="GO:0008270">
    <property type="term" value="F:zinc ion binding"/>
    <property type="evidence" value="ECO:0007669"/>
    <property type="project" value="InterPro"/>
</dbReference>
<evidence type="ECO:0000313" key="5">
    <source>
        <dbReference type="EMBL" id="KIW37473.1"/>
    </source>
</evidence>
<dbReference type="STRING" id="215243.A0A0D2D2E1"/>